<feature type="transmembrane region" description="Helical" evidence="1">
    <location>
        <begin position="162"/>
        <end position="182"/>
    </location>
</feature>
<feature type="transmembrane region" description="Helical" evidence="1">
    <location>
        <begin position="61"/>
        <end position="78"/>
    </location>
</feature>
<keyword evidence="1" id="KW-0472">Membrane</keyword>
<dbReference type="EMBL" id="AP014633">
    <property type="protein sequence ID" value="BAP55070.1"/>
    <property type="molecule type" value="Genomic_DNA"/>
</dbReference>
<evidence type="ECO:0000313" key="3">
    <source>
        <dbReference type="EMBL" id="BAP55070.1"/>
    </source>
</evidence>
<reference evidence="3 4" key="1">
    <citation type="journal article" date="2014" name="ISME J.">
        <title>Ecophysiology of Thioploca ingrica as revealed by the complete genome sequence supplemented with proteomic evidence.</title>
        <authorList>
            <person name="Kojima H."/>
            <person name="Ogura Y."/>
            <person name="Yamamoto N."/>
            <person name="Togashi T."/>
            <person name="Mori H."/>
            <person name="Watanabe T."/>
            <person name="Nemoto F."/>
            <person name="Kurokawa K."/>
            <person name="Hayashi T."/>
            <person name="Fukui M."/>
        </authorList>
    </citation>
    <scope>NUCLEOTIDE SEQUENCE [LARGE SCALE GENOMIC DNA]</scope>
</reference>
<sequence length="328" mass="37235">MKKSLTRWLNFFSRRSIAQAGAVILNRHQIFILPTRVGFLFALMLLVMLVGSMNYNNNMGYMLTFLLGSMAMVSMLHTQRNLLGLCITAGKVKPLFAGETAQFELWLDNRELGARYSLIWQAHFSQRMGLNCQTERELIIDVPANQKINLIYPVLSTQRGRLFLGPVTVYSCFPVGLFYAWASIHLDISAIVYPKSLGQQQLPGNKTPSNRESGYLCEGRGEDFIGYRDYQLGDSPRHIDWKAVARGQDWLIKQFGGISTTILWLLWDEVSPLNDVEASLSQLCLWILIADSQNVQYGLKMPHCTIEPNSGQQHREYCLQTLALYALS</sequence>
<name>A0A090AJH6_9GAMM</name>
<dbReference type="PANTHER" id="PTHR34351">
    <property type="entry name" value="SLR1927 PROTEIN-RELATED"/>
    <property type="match status" value="1"/>
</dbReference>
<evidence type="ECO:0000259" key="2">
    <source>
        <dbReference type="Pfam" id="PF01882"/>
    </source>
</evidence>
<proteinExistence type="predicted"/>
<accession>A0A090AJH6</accession>
<organism evidence="3 4">
    <name type="scientific">Thioploca ingrica</name>
    <dbReference type="NCBI Taxonomy" id="40754"/>
    <lineage>
        <taxon>Bacteria</taxon>
        <taxon>Pseudomonadati</taxon>
        <taxon>Pseudomonadota</taxon>
        <taxon>Gammaproteobacteria</taxon>
        <taxon>Thiotrichales</taxon>
        <taxon>Thiotrichaceae</taxon>
        <taxon>Thioploca</taxon>
    </lineage>
</organism>
<dbReference type="Proteomes" id="UP000031623">
    <property type="component" value="Chromosome"/>
</dbReference>
<feature type="domain" description="DUF58" evidence="2">
    <location>
        <begin position="227"/>
        <end position="269"/>
    </location>
</feature>
<dbReference type="Pfam" id="PF01882">
    <property type="entry name" value="DUF58"/>
    <property type="match status" value="1"/>
</dbReference>
<keyword evidence="4" id="KW-1185">Reference proteome</keyword>
<gene>
    <name evidence="3" type="ORF">THII_0773</name>
</gene>
<evidence type="ECO:0000256" key="1">
    <source>
        <dbReference type="SAM" id="Phobius"/>
    </source>
</evidence>
<evidence type="ECO:0000313" key="4">
    <source>
        <dbReference type="Proteomes" id="UP000031623"/>
    </source>
</evidence>
<keyword evidence="1" id="KW-0812">Transmembrane</keyword>
<dbReference type="InterPro" id="IPR002881">
    <property type="entry name" value="DUF58"/>
</dbReference>
<dbReference type="HOGENOM" id="CLU_054568_0_1_6"/>
<keyword evidence="1" id="KW-1133">Transmembrane helix</keyword>
<dbReference type="PANTHER" id="PTHR34351:SF1">
    <property type="entry name" value="SLR1927 PROTEIN"/>
    <property type="match status" value="1"/>
</dbReference>
<dbReference type="AlphaFoldDB" id="A0A090AJH6"/>
<dbReference type="OrthoDB" id="5298497at2"/>
<feature type="transmembrane region" description="Helical" evidence="1">
    <location>
        <begin position="37"/>
        <end position="55"/>
    </location>
</feature>
<dbReference type="KEGG" id="tig:THII_0773"/>
<dbReference type="STRING" id="40754.THII_0773"/>
<protein>
    <recommendedName>
        <fullName evidence="2">DUF58 domain-containing protein</fullName>
    </recommendedName>
</protein>